<dbReference type="InterPro" id="IPR018004">
    <property type="entry name" value="KilA/APSES_HTH"/>
</dbReference>
<dbReference type="AlphaFoldDB" id="A0AAW1R006"/>
<name>A0AAW1R006_9CHLO</name>
<evidence type="ECO:0000259" key="1">
    <source>
        <dbReference type="PROSITE" id="PS51301"/>
    </source>
</evidence>
<sequence>MVAKIDIEVRADGYFNASRICKSSGKQWNHFVDVQSHQDHLAELSMRLDLPISAADNHRGLISTKRGAKGGIWIHSELVPRLKQWCSQKRKQTSSGYVYAVTSDVLDAVKIGLWSGSLDNLRTRYLTPYGPTLTFETAFVDDCVRAEAALHKQFWQQNLGGELFHKASLQAYKEAILGMDK</sequence>
<protein>
    <recommendedName>
        <fullName evidence="1">KilA-N domain-containing protein</fullName>
    </recommendedName>
</protein>
<accession>A0AAW1R006</accession>
<evidence type="ECO:0000313" key="2">
    <source>
        <dbReference type="EMBL" id="KAK9827067.1"/>
    </source>
</evidence>
<keyword evidence="3" id="KW-1185">Reference proteome</keyword>
<dbReference type="EMBL" id="JALJOS010000019">
    <property type="protein sequence ID" value="KAK9827067.1"/>
    <property type="molecule type" value="Genomic_DNA"/>
</dbReference>
<dbReference type="InterPro" id="IPR017880">
    <property type="entry name" value="KilA_N"/>
</dbReference>
<proteinExistence type="predicted"/>
<reference evidence="2 3" key="1">
    <citation type="journal article" date="2024" name="Nat. Commun.">
        <title>Phylogenomics reveals the evolutionary origins of lichenization in chlorophyte algae.</title>
        <authorList>
            <person name="Puginier C."/>
            <person name="Libourel C."/>
            <person name="Otte J."/>
            <person name="Skaloud P."/>
            <person name="Haon M."/>
            <person name="Grisel S."/>
            <person name="Petersen M."/>
            <person name="Berrin J.G."/>
            <person name="Delaux P.M."/>
            <person name="Dal Grande F."/>
            <person name="Keller J."/>
        </authorList>
    </citation>
    <scope>NUCLEOTIDE SEQUENCE [LARGE SCALE GENOMIC DNA]</scope>
    <source>
        <strain evidence="2 3">SAG 2145</strain>
    </source>
</reference>
<dbReference type="Pfam" id="PF04383">
    <property type="entry name" value="KilA-N"/>
    <property type="match status" value="1"/>
</dbReference>
<gene>
    <name evidence="2" type="ORF">WJX74_005490</name>
</gene>
<feature type="domain" description="KilA-N" evidence="1">
    <location>
        <begin position="1"/>
        <end position="101"/>
    </location>
</feature>
<dbReference type="PROSITE" id="PS51301">
    <property type="entry name" value="KILA_N"/>
    <property type="match status" value="1"/>
</dbReference>
<comment type="caution">
    <text evidence="2">The sequence shown here is derived from an EMBL/GenBank/DDBJ whole genome shotgun (WGS) entry which is preliminary data.</text>
</comment>
<dbReference type="Proteomes" id="UP001438707">
    <property type="component" value="Unassembled WGS sequence"/>
</dbReference>
<evidence type="ECO:0000313" key="3">
    <source>
        <dbReference type="Proteomes" id="UP001438707"/>
    </source>
</evidence>
<organism evidence="2 3">
    <name type="scientific">Apatococcus lobatus</name>
    <dbReference type="NCBI Taxonomy" id="904363"/>
    <lineage>
        <taxon>Eukaryota</taxon>
        <taxon>Viridiplantae</taxon>
        <taxon>Chlorophyta</taxon>
        <taxon>core chlorophytes</taxon>
        <taxon>Trebouxiophyceae</taxon>
        <taxon>Chlorellales</taxon>
        <taxon>Chlorellaceae</taxon>
        <taxon>Apatococcus</taxon>
    </lineage>
</organism>